<comment type="caution">
    <text evidence="1">The sequence shown here is derived from an EMBL/GenBank/DDBJ whole genome shotgun (WGS) entry which is preliminary data.</text>
</comment>
<dbReference type="Proteomes" id="UP001165064">
    <property type="component" value="Unassembled WGS sequence"/>
</dbReference>
<protein>
    <submittedName>
        <fullName evidence="1">Unnamed protein product</fullName>
    </submittedName>
</protein>
<gene>
    <name evidence="1" type="ORF">Amon02_000912200</name>
</gene>
<dbReference type="EMBL" id="BSXS01008481">
    <property type="protein sequence ID" value="GME92638.1"/>
    <property type="molecule type" value="Genomic_DNA"/>
</dbReference>
<keyword evidence="2" id="KW-1185">Reference proteome</keyword>
<proteinExistence type="predicted"/>
<evidence type="ECO:0000313" key="2">
    <source>
        <dbReference type="Proteomes" id="UP001165064"/>
    </source>
</evidence>
<evidence type="ECO:0000313" key="1">
    <source>
        <dbReference type="EMBL" id="GME92638.1"/>
    </source>
</evidence>
<name>A0ACB5TPL4_AMBMO</name>
<organism evidence="1 2">
    <name type="scientific">Ambrosiozyma monospora</name>
    <name type="common">Yeast</name>
    <name type="synonym">Endomycopsis monosporus</name>
    <dbReference type="NCBI Taxonomy" id="43982"/>
    <lineage>
        <taxon>Eukaryota</taxon>
        <taxon>Fungi</taxon>
        <taxon>Dikarya</taxon>
        <taxon>Ascomycota</taxon>
        <taxon>Saccharomycotina</taxon>
        <taxon>Pichiomycetes</taxon>
        <taxon>Pichiales</taxon>
        <taxon>Pichiaceae</taxon>
        <taxon>Ambrosiozyma</taxon>
    </lineage>
</organism>
<sequence length="478" mass="54858">MSQMLLKLLAMLPIECLVRAQIRLKSSNEDQFKDAWQYSLDQQNLLKHLGGMGPYVESSGFGLPVNPPPKGLTVDRAFVLARHGERFPTVSVGDDLNATYTKLKKANAELKQPDNGPLKFVYNWEYLTEDPSNYENLTWTGRFNGFTETYKMGQLIAEQYSHLYDPKQVLPVFAADKKRVYESAVSFANGFLNTNDYYSLPDPELAVVVPISESKQSGADTLTTGKSCKPYHKQSNYRPHKRYNPTFLHVEAARLNKASPGYDITSEDVENLCALCAFELNRFGHSEVCQALSQETLVGFEYIRDTLLYYTKANHPFTFILGSVYVNATLTLFESDKIPYNGQKIWVSFSHDTDLLYYLNSIGVLDYQLEDGDLSIDKIDFHRFFKTSELIPMGARIIVERLSDASDNKWVRVIVNGNVIPLKNCQDGVGYTCSLSKLRDLFMKRLGDDEYTRWCKVKHKRPQWLKFYWDWKNRIESN</sequence>
<accession>A0ACB5TPL4</accession>
<reference evidence="1" key="1">
    <citation type="submission" date="2023-04" db="EMBL/GenBank/DDBJ databases">
        <title>Ambrosiozyma monospora NBRC 10751.</title>
        <authorList>
            <person name="Ichikawa N."/>
            <person name="Sato H."/>
            <person name="Tonouchi N."/>
        </authorList>
    </citation>
    <scope>NUCLEOTIDE SEQUENCE</scope>
    <source>
        <strain evidence="1">NBRC 10751</strain>
    </source>
</reference>